<feature type="compositionally biased region" description="Polar residues" evidence="1">
    <location>
        <begin position="99"/>
        <end position="108"/>
    </location>
</feature>
<protein>
    <recommendedName>
        <fullName evidence="3">DUF3533 domain-containing protein</fullName>
    </recommendedName>
</protein>
<feature type="compositionally biased region" description="Low complexity" evidence="1">
    <location>
        <begin position="13"/>
        <end position="23"/>
    </location>
</feature>
<feature type="region of interest" description="Disordered" evidence="1">
    <location>
        <begin position="86"/>
        <end position="113"/>
    </location>
</feature>
<comment type="caution">
    <text evidence="4">The sequence shown here is derived from an EMBL/GenBank/DDBJ whole genome shotgun (WGS) entry which is preliminary data.</text>
</comment>
<feature type="compositionally biased region" description="Basic residues" evidence="1">
    <location>
        <begin position="64"/>
        <end position="73"/>
    </location>
</feature>
<proteinExistence type="predicted"/>
<gene>
    <name evidence="4" type="ORF">KL928_004859</name>
</gene>
<dbReference type="EMBL" id="JAHLUX010000011">
    <property type="protein sequence ID" value="KAG7816303.1"/>
    <property type="molecule type" value="Genomic_DNA"/>
</dbReference>
<dbReference type="Proteomes" id="UP001196530">
    <property type="component" value="Unassembled WGS sequence"/>
</dbReference>
<evidence type="ECO:0000256" key="1">
    <source>
        <dbReference type="SAM" id="MobiDB-lite"/>
    </source>
</evidence>
<feature type="transmembrane region" description="Helical" evidence="2">
    <location>
        <begin position="200"/>
        <end position="218"/>
    </location>
</feature>
<reference evidence="4" key="1">
    <citation type="journal article" date="2021" name="G3 (Bethesda)">
        <title>Genomic diversity, chromosomal rearrangements, and interspecies hybridization in the ogataea polymorpha species complex.</title>
        <authorList>
            <person name="Hanson S.J."/>
            <person name="Cinneide E.O."/>
            <person name="Salzberg L.I."/>
            <person name="Wolfe K.H."/>
            <person name="McGowan J."/>
            <person name="Fitzpatrick D.A."/>
            <person name="Matlin K."/>
        </authorList>
    </citation>
    <scope>NUCLEOTIDE SEQUENCE</scope>
    <source>
        <strain evidence="4">61-244</strain>
    </source>
</reference>
<organism evidence="4 5">
    <name type="scientific">Pichia angusta</name>
    <name type="common">Yeast</name>
    <name type="synonym">Hansenula polymorpha</name>
    <dbReference type="NCBI Taxonomy" id="870730"/>
    <lineage>
        <taxon>Eukaryota</taxon>
        <taxon>Fungi</taxon>
        <taxon>Dikarya</taxon>
        <taxon>Ascomycota</taxon>
        <taxon>Saccharomycotina</taxon>
        <taxon>Pichiomycetes</taxon>
        <taxon>Pichiales</taxon>
        <taxon>Pichiaceae</taxon>
        <taxon>Ogataea</taxon>
    </lineage>
</organism>
<dbReference type="GO" id="GO:0016020">
    <property type="term" value="C:membrane"/>
    <property type="evidence" value="ECO:0007669"/>
    <property type="project" value="TreeGrafter"/>
</dbReference>
<dbReference type="RefSeq" id="XP_043057854.1">
    <property type="nucleotide sequence ID" value="XM_043205603.1"/>
</dbReference>
<dbReference type="PANTHER" id="PTHR34814">
    <property type="entry name" value="NITROSOGUANIDINE RESISTANCE PROTEIN SNG1"/>
    <property type="match status" value="1"/>
</dbReference>
<keyword evidence="2" id="KW-0472">Membrane</keyword>
<evidence type="ECO:0000256" key="2">
    <source>
        <dbReference type="SAM" id="Phobius"/>
    </source>
</evidence>
<feature type="domain" description="DUF3533" evidence="3">
    <location>
        <begin position="204"/>
        <end position="375"/>
    </location>
</feature>
<evidence type="ECO:0000313" key="4">
    <source>
        <dbReference type="EMBL" id="KAG7816303.1"/>
    </source>
</evidence>
<keyword evidence="2" id="KW-1133">Transmembrane helix</keyword>
<evidence type="ECO:0000313" key="5">
    <source>
        <dbReference type="Proteomes" id="UP001196530"/>
    </source>
</evidence>
<feature type="region of interest" description="Disordered" evidence="1">
    <location>
        <begin position="1"/>
        <end position="73"/>
    </location>
</feature>
<dbReference type="GeneID" id="66128910"/>
<name>A0AAN6DB68_PICAN</name>
<dbReference type="PANTHER" id="PTHR34814:SF1">
    <property type="entry name" value="NITROSOGUANIDINE RESISTANCE PROTEIN SNG1"/>
    <property type="match status" value="1"/>
</dbReference>
<sequence>MDPLRLSQIDEASLSSLDSDPLSTAQHVQSYRPPDQPKSRQNSTASVPEPWAADNSKSPDPHPRRNSGFRRRRSTLTSWLKRAVSEEALQEPSSRRLTRQFTQQTAPGTSPFYVDGLIPSSANDANEEVISAVLNSDASDSESDHDDASQTASLAREPTITKLTSIRRQVTNEVKDKLTKIGFFDPKFNKIKTVLHFVKGYAFITGVIMAIYSLYWGAMYHRNSRLRSFHFWVVVDEDDLLSQYVVEATKMMPLIGTWLAKPYQTISNDTSQLHSILAHKVYRQQIWGAVLVQPGAGSRYLEALQNGTSFNTSDVVEVIYETGRDYVAESSYFTRGFAQLQTFFTEIQPNMTARLLEELSDEQKLDIRSRVPASAVAATICVFPAVPQQNRIAAQRQLFFGVPADLVAGNLPGARARVHAGAGFLPDRHIHGVPTQGGVPHLLARVVPGPVVARRCQREHKHLSAGRQTEPDSYVDVFLDGVEHRPHILPTQLESEILSLWIHDAYKERLRPVQNAAVQHVQARQHAAQRVRPDRLGRGHQLPAAVHNEVLYQGQRAGEQEEVATAQEDQTAA</sequence>
<dbReference type="InterPro" id="IPR053001">
    <property type="entry name" value="MNNG_permease-like"/>
</dbReference>
<dbReference type="AlphaFoldDB" id="A0AAN6DB68"/>
<evidence type="ECO:0000259" key="3">
    <source>
        <dbReference type="Pfam" id="PF12051"/>
    </source>
</evidence>
<accession>A0AAN6DB68</accession>
<dbReference type="Pfam" id="PF12051">
    <property type="entry name" value="DUF3533"/>
    <property type="match status" value="1"/>
</dbReference>
<dbReference type="InterPro" id="IPR022703">
    <property type="entry name" value="DUF3533"/>
</dbReference>
<keyword evidence="2" id="KW-0812">Transmembrane</keyword>